<sequence>MTDFSDEASLPHLPPLLPIFPLDGAVLLPHGHLPLHVFEHRYRAMVEAALGLGRMIGMIQPRQVETHPIPDDAPIFEVGCAGRIVSFSETDDGRFLITLKGICRFRVADELPLGDQPFRRVHPDFSPYLIDLETAAEPSLDRARLLAAAKAYLQAKSIACEWSAVEAASIPAIVTSLAMICPFETGEKQALLESRSLTDQGNMLISLFEMALIENESGVTGLLH</sequence>
<accession>A0A7H1N3T6</accession>
<evidence type="ECO:0000313" key="3">
    <source>
        <dbReference type="Proteomes" id="UP000516369"/>
    </source>
</evidence>
<dbReference type="InterPro" id="IPR003111">
    <property type="entry name" value="Lon_prtase_N"/>
</dbReference>
<gene>
    <name evidence="2" type="ORF">HQ394_14805</name>
</gene>
<organism evidence="2 3">
    <name type="scientific">Defluviicoccus vanus</name>
    <dbReference type="NCBI Taxonomy" id="111831"/>
    <lineage>
        <taxon>Bacteria</taxon>
        <taxon>Pseudomonadati</taxon>
        <taxon>Pseudomonadota</taxon>
        <taxon>Alphaproteobacteria</taxon>
        <taxon>Rhodospirillales</taxon>
        <taxon>Rhodospirillaceae</taxon>
        <taxon>Defluviicoccus</taxon>
    </lineage>
</organism>
<dbReference type="InterPro" id="IPR015947">
    <property type="entry name" value="PUA-like_sf"/>
</dbReference>
<dbReference type="SUPFAM" id="SSF88697">
    <property type="entry name" value="PUA domain-like"/>
    <property type="match status" value="1"/>
</dbReference>
<proteinExistence type="predicted"/>
<name>A0A7H1N3T6_9PROT</name>
<dbReference type="SMART" id="SM00464">
    <property type="entry name" value="LON"/>
    <property type="match status" value="1"/>
</dbReference>
<keyword evidence="3" id="KW-1185">Reference proteome</keyword>
<feature type="domain" description="Lon N-terminal" evidence="1">
    <location>
        <begin position="17"/>
        <end position="212"/>
    </location>
</feature>
<dbReference type="Gene3D" id="2.30.130.40">
    <property type="entry name" value="LON domain-like"/>
    <property type="match status" value="1"/>
</dbReference>
<protein>
    <submittedName>
        <fullName evidence="2">LON peptidase substrate-binding domain-containing protein</fullName>
    </submittedName>
</protein>
<dbReference type="AlphaFoldDB" id="A0A7H1N3T6"/>
<dbReference type="InterPro" id="IPR046336">
    <property type="entry name" value="Lon_prtase_N_sf"/>
</dbReference>
<dbReference type="RefSeq" id="WP_190260852.1">
    <property type="nucleotide sequence ID" value="NZ_CP053923.1"/>
</dbReference>
<dbReference type="Proteomes" id="UP000516369">
    <property type="component" value="Chromosome"/>
</dbReference>
<dbReference type="PROSITE" id="PS51787">
    <property type="entry name" value="LON_N"/>
    <property type="match status" value="1"/>
</dbReference>
<evidence type="ECO:0000259" key="1">
    <source>
        <dbReference type="PROSITE" id="PS51787"/>
    </source>
</evidence>
<reference evidence="2 3" key="1">
    <citation type="submission" date="2020-05" db="EMBL/GenBank/DDBJ databases">
        <title>Complete closed genome sequence of Defluviicoccus vanus.</title>
        <authorList>
            <person name="Bessarab I."/>
            <person name="Arumugam K."/>
            <person name="Maszenan A.M."/>
            <person name="Seviour R.J."/>
            <person name="Williams R.B."/>
        </authorList>
    </citation>
    <scope>NUCLEOTIDE SEQUENCE [LARGE SCALE GENOMIC DNA]</scope>
    <source>
        <strain evidence="2 3">Ben 114</strain>
    </source>
</reference>
<dbReference type="Pfam" id="PF02190">
    <property type="entry name" value="LON_substr_bdg"/>
    <property type="match status" value="1"/>
</dbReference>
<dbReference type="PANTHER" id="PTHR46732:SF8">
    <property type="entry name" value="ATP-DEPENDENT PROTEASE LA (LON) DOMAIN PROTEIN"/>
    <property type="match status" value="1"/>
</dbReference>
<evidence type="ECO:0000313" key="2">
    <source>
        <dbReference type="EMBL" id="QNT70372.1"/>
    </source>
</evidence>
<dbReference type="KEGG" id="dvn:HQ394_14805"/>
<dbReference type="PANTHER" id="PTHR46732">
    <property type="entry name" value="ATP-DEPENDENT PROTEASE LA (LON) DOMAIN PROTEIN"/>
    <property type="match status" value="1"/>
</dbReference>
<dbReference type="EMBL" id="CP053923">
    <property type="protein sequence ID" value="QNT70372.1"/>
    <property type="molecule type" value="Genomic_DNA"/>
</dbReference>